<dbReference type="GO" id="GO:0005634">
    <property type="term" value="C:nucleus"/>
    <property type="evidence" value="ECO:0007669"/>
    <property type="project" value="TreeGrafter"/>
</dbReference>
<feature type="compositionally biased region" description="Low complexity" evidence="4">
    <location>
        <begin position="1201"/>
        <end position="1219"/>
    </location>
</feature>
<feature type="region of interest" description="Disordered" evidence="4">
    <location>
        <begin position="954"/>
        <end position="1037"/>
    </location>
</feature>
<feature type="compositionally biased region" description="Polar residues" evidence="4">
    <location>
        <begin position="427"/>
        <end position="437"/>
    </location>
</feature>
<evidence type="ECO:0000313" key="6">
    <source>
        <dbReference type="Proteomes" id="UP000095282"/>
    </source>
</evidence>
<dbReference type="PROSITE" id="PS50014">
    <property type="entry name" value="BROMODOMAIN_2"/>
    <property type="match status" value="2"/>
</dbReference>
<dbReference type="InterPro" id="IPR001487">
    <property type="entry name" value="Bromodomain"/>
</dbReference>
<feature type="compositionally biased region" description="Low complexity" evidence="4">
    <location>
        <begin position="1150"/>
        <end position="1160"/>
    </location>
</feature>
<dbReference type="PANTHER" id="PTHR22880">
    <property type="entry name" value="FALZ-RELATED BROMODOMAIN-CONTAINING PROTEINS"/>
    <property type="match status" value="1"/>
</dbReference>
<dbReference type="CDD" id="cd05498">
    <property type="entry name" value="Bromo_Brdt_II_like"/>
    <property type="match status" value="1"/>
</dbReference>
<dbReference type="PROSITE" id="PS00633">
    <property type="entry name" value="BROMODOMAIN_1"/>
    <property type="match status" value="2"/>
</dbReference>
<evidence type="ECO:0000256" key="4">
    <source>
        <dbReference type="SAM" id="MobiDB-lite"/>
    </source>
</evidence>
<dbReference type="PRINTS" id="PR00503">
    <property type="entry name" value="BROMODOMAIN"/>
</dbReference>
<sequence>MSQIKEKATGSLALISDYDSDQDEEPLVPSPTKPDEAQETAIPEASAAEVEMMPSASSELGPGPSSSTIEDKKSEEESNIEASSIEDNPRRPTGPCLSESSSDDSDDEETSNRKSPDNQKTVDREKSQSPKEEVKEEIPEEVAVADIHKSPSPEPMEEEIEKKFEEPKTSPESSSEAKPKSPESEIQEEPPKVESVPEEEEQQKSQESRDNSPVNRPDSPKTAISDPLDVGDSPMSSDSLEGSPMRPLTPSHRESRESTPDKPKASQSPKSLPSDRAQGSQSPDSSVPSPTERVDTPKSPRSLELSQESSSKKADSHGSPSPAASPMRKSKTPEKEDTPDVPVASNSPRASMSPVKAESPESSHQSDKKEEAKETSVTAAKASDDSSGSDSDDSDDEEEVEKMDTSEQVGAEQEAGTSVAESGAPEDSNSNDKTNPWETPRQEPIDGVVQPRTDPPPGKPTRHTNCLDYVLFTVIKDAMKHKHSWPFMYPVDANKLEIPEYHNLIEKPMDLRTIEKRIRSLYYWSAKDAIADITQLFNNCYAFNPPEYDVYKMAKSLEKQITTQLQNDLPRSEKPQELSETHRRTMFNVGTPNGKTKAAKQRGRKSARGRKKAAPSRASFKEESIDDQDDAASKVDSIHFDDDDDTITEKDVSRAPSIQPEAEEPKPTTSQPPAKKRKVENGDNGVVTKEAVSTPAPVAAAPPAPTPRKNPNTMIDWKSLVPRWHGKQAEWQKFCSRLLTEIHSVKNKGFAQVFYLPVDPIKLKIYDYLDIIKNPMDLQTIKKKLDHKQYAEPEEFVADFNLMINNCCTYNPKGSAVHQNALDLKALFEERWKLFPRPGVDPIVSDSYINQSLVVNTDLIEEERINSYLSAVRAEEKKCAEKLEQLRNMSESLYTITMQRRDAKLAGSIAPVLANHQLNQLEKLGISIRNTPLMVPELISPALSIRSSTRAPVPKIIDDIGPSPIKARKISKPRASSNASLALAPTSAVRGRKPKSGRPKKNLYSPAASSPHSNVQAQAHRAQFENSQNKRKLDPAAKRDLSDRMNGLSEEHIHPVLRIIQIGQHIANKSVLSLRSLCDEEIDFNEASDDTIYELMKYMNALDSDKAKAARIKQELEVKSKFYGLDAYDERFGPIPKNALKPAQIQNRMGSDSPSPSASRSGDRSSDSDSDSEDSSDSDSEPQPSRGNSTAPPPPRRRAIEISASSSRASTPAGPSTSSKRGPGYDKRTLSESSSSSDSNGSSSDSSDSDSEPAKQVKKTEPTKTNTGAKKPSEQFKKRSPLSTREQTPPVVKNASLAKKPAESNNKPTGGKGPALTKRAPSDRKTPPPPTKKPLSILDELLPSSTEKKPVQTSAPSTSSGPWKSNYKQHAPPPPRMTEAEIKAQKEKDHAEALRRQAEARRRKRQQEEEPQYLNQSEVMREFESHFSY</sequence>
<feature type="compositionally biased region" description="Basic residues" evidence="4">
    <location>
        <begin position="597"/>
        <end position="614"/>
    </location>
</feature>
<keyword evidence="2 3" id="KW-0103">Bromodomain</keyword>
<feature type="compositionally biased region" description="Basic and acidic residues" evidence="4">
    <location>
        <begin position="1252"/>
        <end position="1262"/>
    </location>
</feature>
<feature type="domain" description="Bromo" evidence="5">
    <location>
        <begin position="479"/>
        <end position="551"/>
    </location>
</feature>
<evidence type="ECO:0000256" key="3">
    <source>
        <dbReference type="PROSITE-ProRule" id="PRU00035"/>
    </source>
</evidence>
<feature type="compositionally biased region" description="Basic and acidic residues" evidence="4">
    <location>
        <begin position="631"/>
        <end position="640"/>
    </location>
</feature>
<dbReference type="Proteomes" id="UP000095282">
    <property type="component" value="Unplaced"/>
</dbReference>
<feature type="compositionally biased region" description="Basic residues" evidence="4">
    <location>
        <begin position="990"/>
        <end position="1001"/>
    </location>
</feature>
<feature type="compositionally biased region" description="Basic and acidic residues" evidence="4">
    <location>
        <begin position="358"/>
        <end position="374"/>
    </location>
</feature>
<evidence type="ECO:0000256" key="2">
    <source>
        <dbReference type="ARBA" id="ARBA00023117"/>
    </source>
</evidence>
<feature type="compositionally biased region" description="Basic and acidic residues" evidence="4">
    <location>
        <begin position="1378"/>
        <end position="1400"/>
    </location>
</feature>
<feature type="compositionally biased region" description="Acidic residues" evidence="4">
    <location>
        <begin position="1168"/>
        <end position="1180"/>
    </location>
</feature>
<dbReference type="Gene3D" id="1.20.920.10">
    <property type="entry name" value="Bromodomain-like"/>
    <property type="match status" value="2"/>
</dbReference>
<dbReference type="InterPro" id="IPR038336">
    <property type="entry name" value="NET_sf"/>
</dbReference>
<evidence type="ECO:0000256" key="1">
    <source>
        <dbReference type="ARBA" id="ARBA00022737"/>
    </source>
</evidence>
<dbReference type="eggNOG" id="KOG1474">
    <property type="taxonomic scope" value="Eukaryota"/>
</dbReference>
<feature type="compositionally biased region" description="Polar residues" evidence="4">
    <location>
        <begin position="265"/>
        <end position="289"/>
    </location>
</feature>
<feature type="region of interest" description="Disordered" evidence="4">
    <location>
        <begin position="563"/>
        <end position="712"/>
    </location>
</feature>
<proteinExistence type="predicted"/>
<evidence type="ECO:0000259" key="5">
    <source>
        <dbReference type="PROSITE" id="PS50014"/>
    </source>
</evidence>
<organism evidence="6 7">
    <name type="scientific">Caenorhabditis tropicalis</name>
    <dbReference type="NCBI Taxonomy" id="1561998"/>
    <lineage>
        <taxon>Eukaryota</taxon>
        <taxon>Metazoa</taxon>
        <taxon>Ecdysozoa</taxon>
        <taxon>Nematoda</taxon>
        <taxon>Chromadorea</taxon>
        <taxon>Rhabditida</taxon>
        <taxon>Rhabditina</taxon>
        <taxon>Rhabditomorpha</taxon>
        <taxon>Rhabditoidea</taxon>
        <taxon>Rhabditidae</taxon>
        <taxon>Peloderinae</taxon>
        <taxon>Caenorhabditis</taxon>
    </lineage>
</organism>
<feature type="compositionally biased region" description="Basic and acidic residues" evidence="4">
    <location>
        <begin position="160"/>
        <end position="183"/>
    </location>
</feature>
<protein>
    <submittedName>
        <fullName evidence="7">Bromo domain-containing protein</fullName>
    </submittedName>
</protein>
<accession>A0A1I7U100</accession>
<dbReference type="InterPro" id="IPR036427">
    <property type="entry name" value="Bromodomain-like_sf"/>
</dbReference>
<keyword evidence="6" id="KW-1185">Reference proteome</keyword>
<reference evidence="7" key="1">
    <citation type="submission" date="2016-11" db="UniProtKB">
        <authorList>
            <consortium name="WormBaseParasite"/>
        </authorList>
    </citation>
    <scope>IDENTIFICATION</scope>
</reference>
<dbReference type="GO" id="GO:0006355">
    <property type="term" value="P:regulation of DNA-templated transcription"/>
    <property type="evidence" value="ECO:0007669"/>
    <property type="project" value="TreeGrafter"/>
</dbReference>
<feature type="compositionally biased region" description="Low complexity" evidence="4">
    <location>
        <begin position="1231"/>
        <end position="1246"/>
    </location>
</feature>
<feature type="compositionally biased region" description="Basic and acidic residues" evidence="4">
    <location>
        <begin position="1419"/>
        <end position="1429"/>
    </location>
</feature>
<evidence type="ECO:0000313" key="7">
    <source>
        <dbReference type="WBParaSite" id="Csp11.Scaffold629.g13771.t1"/>
    </source>
</evidence>
<feature type="compositionally biased region" description="Acidic residues" evidence="4">
    <location>
        <begin position="390"/>
        <end position="401"/>
    </location>
</feature>
<feature type="compositionally biased region" description="Polar residues" evidence="4">
    <location>
        <begin position="1351"/>
        <end position="1368"/>
    </location>
</feature>
<dbReference type="InterPro" id="IPR050935">
    <property type="entry name" value="Bromo_chromatin_reader"/>
</dbReference>
<feature type="domain" description="Bromo" evidence="5">
    <location>
        <begin position="746"/>
        <end position="818"/>
    </location>
</feature>
<dbReference type="InterPro" id="IPR043509">
    <property type="entry name" value="Bromo_Brdt_II"/>
</dbReference>
<feature type="region of interest" description="Disordered" evidence="4">
    <location>
        <begin position="1"/>
        <end position="462"/>
    </location>
</feature>
<dbReference type="SMART" id="SM00297">
    <property type="entry name" value="BROMO"/>
    <property type="match status" value="2"/>
</dbReference>
<feature type="region of interest" description="Disordered" evidence="4">
    <location>
        <begin position="1143"/>
        <end position="1429"/>
    </location>
</feature>
<dbReference type="WBParaSite" id="Csp11.Scaffold629.g13771.t1">
    <property type="protein sequence ID" value="Csp11.Scaffold629.g13771.t1"/>
    <property type="gene ID" value="Csp11.Scaffold629.g13771"/>
</dbReference>
<dbReference type="GO" id="GO:0006338">
    <property type="term" value="P:chromatin remodeling"/>
    <property type="evidence" value="ECO:0007669"/>
    <property type="project" value="TreeGrafter"/>
</dbReference>
<keyword evidence="1" id="KW-0677">Repeat</keyword>
<name>A0A1I7U100_9PELO</name>
<feature type="compositionally biased region" description="Basic and acidic residues" evidence="4">
    <location>
        <begin position="251"/>
        <end position="264"/>
    </location>
</feature>
<dbReference type="GO" id="GO:0000785">
    <property type="term" value="C:chromatin"/>
    <property type="evidence" value="ECO:0007669"/>
    <property type="project" value="TreeGrafter"/>
</dbReference>
<dbReference type="InterPro" id="IPR018359">
    <property type="entry name" value="Bromodomain_CS"/>
</dbReference>
<dbReference type="Pfam" id="PF00439">
    <property type="entry name" value="Bromodomain"/>
    <property type="match status" value="2"/>
</dbReference>
<dbReference type="Gene3D" id="1.20.1270.220">
    <property type="match status" value="1"/>
</dbReference>
<feature type="compositionally biased region" description="Basic and acidic residues" evidence="4">
    <location>
        <begin position="110"/>
        <end position="137"/>
    </location>
</feature>
<feature type="compositionally biased region" description="Polar residues" evidence="4">
    <location>
        <begin position="1007"/>
        <end position="1017"/>
    </location>
</feature>
<dbReference type="STRING" id="1561998.A0A1I7U100"/>
<dbReference type="PANTHER" id="PTHR22880:SF243">
    <property type="entry name" value="BROMO DOMAIN-CONTAINING PROTEIN"/>
    <property type="match status" value="1"/>
</dbReference>
<dbReference type="SUPFAM" id="SSF47370">
    <property type="entry name" value="Bromodomain"/>
    <property type="match status" value="2"/>
</dbReference>
<feature type="compositionally biased region" description="Basic and acidic residues" evidence="4">
    <location>
        <begin position="570"/>
        <end position="583"/>
    </location>
</feature>